<sequence>MPTDRITRPTSPIETIRALARERTARASSSTSTAEQGRPAAPIERRSLEDLRGRLRQIFERVDTHDPQSLISVREPVLREILLWEFGSDFRQDAEFLPMVDAIGKLLDVDPQFHQRFAALVTTLQAR</sequence>
<comment type="caution">
    <text evidence="2">The sequence shown here is derived from an EMBL/GenBank/DDBJ whole genome shotgun (WGS) entry which is preliminary data.</text>
</comment>
<accession>A0ABS2JSB5</accession>
<dbReference type="Proteomes" id="UP001430065">
    <property type="component" value="Unassembled WGS sequence"/>
</dbReference>
<dbReference type="EMBL" id="JADIKC010000003">
    <property type="protein sequence ID" value="MBM7120908.1"/>
    <property type="molecule type" value="Genomic_DNA"/>
</dbReference>
<reference evidence="2 3" key="1">
    <citation type="submission" date="2020-10" db="EMBL/GenBank/DDBJ databases">
        <title>Phylogeny of dyella-like bacteria.</title>
        <authorList>
            <person name="Fu J."/>
        </authorList>
    </citation>
    <scope>NUCLEOTIDE SEQUENCE [LARGE SCALE GENOMIC DNA]</scope>
    <source>
        <strain evidence="2 3">THG-B117</strain>
    </source>
</reference>
<proteinExistence type="predicted"/>
<feature type="compositionally biased region" description="Low complexity" evidence="1">
    <location>
        <begin position="26"/>
        <end position="35"/>
    </location>
</feature>
<feature type="region of interest" description="Disordered" evidence="1">
    <location>
        <begin position="21"/>
        <end position="46"/>
    </location>
</feature>
<keyword evidence="3" id="KW-1185">Reference proteome</keyword>
<gene>
    <name evidence="2" type="ORF">ISP20_07015</name>
</gene>
<organism evidence="2 3">
    <name type="scientific">Dyella kyungheensis</name>
    <dbReference type="NCBI Taxonomy" id="1242174"/>
    <lineage>
        <taxon>Bacteria</taxon>
        <taxon>Pseudomonadati</taxon>
        <taxon>Pseudomonadota</taxon>
        <taxon>Gammaproteobacteria</taxon>
        <taxon>Lysobacterales</taxon>
        <taxon>Rhodanobacteraceae</taxon>
        <taxon>Dyella</taxon>
    </lineage>
</organism>
<evidence type="ECO:0000313" key="3">
    <source>
        <dbReference type="Proteomes" id="UP001430065"/>
    </source>
</evidence>
<evidence type="ECO:0000256" key="1">
    <source>
        <dbReference type="SAM" id="MobiDB-lite"/>
    </source>
</evidence>
<name>A0ABS2JSB5_9GAMM</name>
<protein>
    <submittedName>
        <fullName evidence="2">Uncharacterized protein</fullName>
    </submittedName>
</protein>
<dbReference type="RefSeq" id="WP_204635342.1">
    <property type="nucleotide sequence ID" value="NZ_JADIKC010000003.1"/>
</dbReference>
<evidence type="ECO:0000313" key="2">
    <source>
        <dbReference type="EMBL" id="MBM7120908.1"/>
    </source>
</evidence>